<keyword evidence="2" id="KW-1185">Reference proteome</keyword>
<organism evidence="1 2">
    <name type="scientific">Kluyvera cryocrescens</name>
    <name type="common">Kluyvera citrophila</name>
    <dbReference type="NCBI Taxonomy" id="580"/>
    <lineage>
        <taxon>Bacteria</taxon>
        <taxon>Pseudomonadati</taxon>
        <taxon>Pseudomonadota</taxon>
        <taxon>Gammaproteobacteria</taxon>
        <taxon>Enterobacterales</taxon>
        <taxon>Enterobacteriaceae</taxon>
        <taxon>Kluyvera</taxon>
    </lineage>
</organism>
<protein>
    <submittedName>
        <fullName evidence="1">Uncharacterized protein</fullName>
    </submittedName>
</protein>
<reference evidence="1 2" key="1">
    <citation type="submission" date="2019-03" db="EMBL/GenBank/DDBJ databases">
        <authorList>
            <consortium name="Pathogen Informatics"/>
        </authorList>
    </citation>
    <scope>NUCLEOTIDE SEQUENCE [LARGE SCALE GENOMIC DNA]</scope>
    <source>
        <strain evidence="1 2">NCTC12993</strain>
    </source>
</reference>
<dbReference type="AlphaFoldDB" id="A0A485CF70"/>
<accession>A0A485CF70</accession>
<sequence length="44" mass="5225">MIIFRGIFIHQRTIVSKKQLTANDKQVRGYNLHRLKTNLNCVQK</sequence>
<dbReference type="EMBL" id="CAADJD010000025">
    <property type="protein sequence ID" value="VFS83280.1"/>
    <property type="molecule type" value="Genomic_DNA"/>
</dbReference>
<gene>
    <name evidence="1" type="ORF">NCTC12993_06341</name>
</gene>
<dbReference type="Proteomes" id="UP000401081">
    <property type="component" value="Unassembled WGS sequence"/>
</dbReference>
<evidence type="ECO:0000313" key="1">
    <source>
        <dbReference type="EMBL" id="VFS83280.1"/>
    </source>
</evidence>
<proteinExistence type="predicted"/>
<name>A0A485CF70_KLUCR</name>
<evidence type="ECO:0000313" key="2">
    <source>
        <dbReference type="Proteomes" id="UP000401081"/>
    </source>
</evidence>